<dbReference type="FunFam" id="3.40.50.300:FF:000006">
    <property type="entry name" value="DNA-binding transcriptional regulator NtrC"/>
    <property type="match status" value="1"/>
</dbReference>
<dbReference type="GO" id="GO:0043565">
    <property type="term" value="F:sequence-specific DNA binding"/>
    <property type="evidence" value="ECO:0007669"/>
    <property type="project" value="InterPro"/>
</dbReference>
<comment type="caution">
    <text evidence="7">The sequence shown here is derived from an EMBL/GenBank/DDBJ whole genome shotgun (WGS) entry which is preliminary data.</text>
</comment>
<dbReference type="PANTHER" id="PTHR32071:SF57">
    <property type="entry name" value="C4-DICARBOXYLATE TRANSPORT TRANSCRIPTIONAL REGULATORY PROTEIN DCTD"/>
    <property type="match status" value="1"/>
</dbReference>
<evidence type="ECO:0000256" key="2">
    <source>
        <dbReference type="ARBA" id="ARBA00022840"/>
    </source>
</evidence>
<dbReference type="InterPro" id="IPR002078">
    <property type="entry name" value="Sigma_54_int"/>
</dbReference>
<dbReference type="GO" id="GO:0006355">
    <property type="term" value="P:regulation of DNA-templated transcription"/>
    <property type="evidence" value="ECO:0007669"/>
    <property type="project" value="InterPro"/>
</dbReference>
<dbReference type="Pfam" id="PF25601">
    <property type="entry name" value="AAA_lid_14"/>
    <property type="match status" value="1"/>
</dbReference>
<dbReference type="PROSITE" id="PS50045">
    <property type="entry name" value="SIGMA54_INTERACT_4"/>
    <property type="match status" value="1"/>
</dbReference>
<organism evidence="7 8">
    <name type="scientific">Candidatus Yanofskybacteria bacterium RIFCSPHIGHO2_02_FULL_43_15c</name>
    <dbReference type="NCBI Taxonomy" id="1802679"/>
    <lineage>
        <taxon>Bacteria</taxon>
        <taxon>Candidatus Yanofskyibacteriota</taxon>
    </lineage>
</organism>
<keyword evidence="1" id="KW-0547">Nucleotide-binding</keyword>
<dbReference type="InterPro" id="IPR025943">
    <property type="entry name" value="Sigma_54_int_dom_ATP-bd_2"/>
</dbReference>
<dbReference type="Gene3D" id="1.10.10.60">
    <property type="entry name" value="Homeodomain-like"/>
    <property type="match status" value="1"/>
</dbReference>
<gene>
    <name evidence="7" type="ORF">A3C71_02315</name>
</gene>
<dbReference type="InterPro" id="IPR002197">
    <property type="entry name" value="HTH_Fis"/>
</dbReference>
<sequence>MAVANHYREILSGLALEIFTSLLSKAQVIKLGEREALTTKCQEESWTKEFLSQGLLFPTNEPDRFLIFESQKDTLDFLVANFKSIDLGDNFDARYLRRVLGSLECSSTMIGASPRFVKACQAMICAAKHDVGVLLLGETGVGKELFAENIHALSPRKDKPLVAVNCSAIPTELWESELFGHEKGSFTGAHATKHGKMELADGGTLFLDEIGDMSPAAQTKLLRVLDNKSFERVGGTRTIKVNVRIIAATNADLQKKMREGNFRKDLFYRLEVVTIVIPPLRDRKEDIPALTKFYLERLGERYGKSISGLAPEQLSFLTNYSWPGNVRELINMLTKTLVVENGNGDNLISIPNFSHSGLSVPVPSKIVKKEEGEISLKQVAAKAAEAAEKEVVLRILEETGWNRKETARRLKVCYKVILNKLKKWGIDSPYK</sequence>
<dbReference type="SMART" id="SM00382">
    <property type="entry name" value="AAA"/>
    <property type="match status" value="1"/>
</dbReference>
<dbReference type="PROSITE" id="PS00675">
    <property type="entry name" value="SIGMA54_INTERACT_1"/>
    <property type="match status" value="1"/>
</dbReference>
<dbReference type="GO" id="GO:0005524">
    <property type="term" value="F:ATP binding"/>
    <property type="evidence" value="ECO:0007669"/>
    <property type="project" value="UniProtKB-KW"/>
</dbReference>
<dbReference type="CDD" id="cd00009">
    <property type="entry name" value="AAA"/>
    <property type="match status" value="1"/>
</dbReference>
<evidence type="ECO:0000313" key="7">
    <source>
        <dbReference type="EMBL" id="OGN11467.1"/>
    </source>
</evidence>
<dbReference type="SUPFAM" id="SSF46689">
    <property type="entry name" value="Homeodomain-like"/>
    <property type="match status" value="1"/>
</dbReference>
<dbReference type="SUPFAM" id="SSF52540">
    <property type="entry name" value="P-loop containing nucleoside triphosphate hydrolases"/>
    <property type="match status" value="1"/>
</dbReference>
<dbReference type="Gene3D" id="3.40.50.300">
    <property type="entry name" value="P-loop containing nucleotide triphosphate hydrolases"/>
    <property type="match status" value="1"/>
</dbReference>
<reference evidence="7 8" key="1">
    <citation type="journal article" date="2016" name="Nat. Commun.">
        <title>Thousands of microbial genomes shed light on interconnected biogeochemical processes in an aquifer system.</title>
        <authorList>
            <person name="Anantharaman K."/>
            <person name="Brown C.T."/>
            <person name="Hug L.A."/>
            <person name="Sharon I."/>
            <person name="Castelle C.J."/>
            <person name="Probst A.J."/>
            <person name="Thomas B.C."/>
            <person name="Singh A."/>
            <person name="Wilkins M.J."/>
            <person name="Karaoz U."/>
            <person name="Brodie E.L."/>
            <person name="Williams K.H."/>
            <person name="Hubbard S.S."/>
            <person name="Banfield J.F."/>
        </authorList>
    </citation>
    <scope>NUCLEOTIDE SEQUENCE [LARGE SCALE GENOMIC DNA]</scope>
</reference>
<accession>A0A1F8FEB7</accession>
<dbReference type="Pfam" id="PF00158">
    <property type="entry name" value="Sigma54_activat"/>
    <property type="match status" value="1"/>
</dbReference>
<evidence type="ECO:0000256" key="1">
    <source>
        <dbReference type="ARBA" id="ARBA00022741"/>
    </source>
</evidence>
<dbReference type="InterPro" id="IPR027417">
    <property type="entry name" value="P-loop_NTPase"/>
</dbReference>
<evidence type="ECO:0000256" key="3">
    <source>
        <dbReference type="ARBA" id="ARBA00023015"/>
    </source>
</evidence>
<dbReference type="InterPro" id="IPR025944">
    <property type="entry name" value="Sigma_54_int_dom_CS"/>
</dbReference>
<dbReference type="InterPro" id="IPR058031">
    <property type="entry name" value="AAA_lid_NorR"/>
</dbReference>
<name>A0A1F8FEB7_9BACT</name>
<dbReference type="InterPro" id="IPR009057">
    <property type="entry name" value="Homeodomain-like_sf"/>
</dbReference>
<dbReference type="PROSITE" id="PS00688">
    <property type="entry name" value="SIGMA54_INTERACT_3"/>
    <property type="match status" value="1"/>
</dbReference>
<dbReference type="InterPro" id="IPR003593">
    <property type="entry name" value="AAA+_ATPase"/>
</dbReference>
<protein>
    <recommendedName>
        <fullName evidence="6">Sigma-54 factor interaction domain-containing protein</fullName>
    </recommendedName>
</protein>
<dbReference type="PROSITE" id="PS00676">
    <property type="entry name" value="SIGMA54_INTERACT_2"/>
    <property type="match status" value="1"/>
</dbReference>
<dbReference type="Pfam" id="PF02954">
    <property type="entry name" value="HTH_8"/>
    <property type="match status" value="1"/>
</dbReference>
<keyword evidence="5" id="KW-0804">Transcription</keyword>
<evidence type="ECO:0000313" key="8">
    <source>
        <dbReference type="Proteomes" id="UP000178197"/>
    </source>
</evidence>
<evidence type="ECO:0000256" key="5">
    <source>
        <dbReference type="ARBA" id="ARBA00023163"/>
    </source>
</evidence>
<dbReference type="InterPro" id="IPR025662">
    <property type="entry name" value="Sigma_54_int_dom_ATP-bd_1"/>
</dbReference>
<proteinExistence type="predicted"/>
<feature type="domain" description="Sigma-54 factor interaction" evidence="6">
    <location>
        <begin position="109"/>
        <end position="338"/>
    </location>
</feature>
<dbReference type="Gene3D" id="1.10.8.60">
    <property type="match status" value="1"/>
</dbReference>
<dbReference type="AlphaFoldDB" id="A0A1F8FEB7"/>
<evidence type="ECO:0000256" key="4">
    <source>
        <dbReference type="ARBA" id="ARBA00023125"/>
    </source>
</evidence>
<dbReference type="EMBL" id="MGJT01000031">
    <property type="protein sequence ID" value="OGN11467.1"/>
    <property type="molecule type" value="Genomic_DNA"/>
</dbReference>
<keyword evidence="2" id="KW-0067">ATP-binding</keyword>
<keyword evidence="4" id="KW-0238">DNA-binding</keyword>
<keyword evidence="3" id="KW-0805">Transcription regulation</keyword>
<evidence type="ECO:0000259" key="6">
    <source>
        <dbReference type="PROSITE" id="PS50045"/>
    </source>
</evidence>
<dbReference type="PANTHER" id="PTHR32071">
    <property type="entry name" value="TRANSCRIPTIONAL REGULATORY PROTEIN"/>
    <property type="match status" value="1"/>
</dbReference>
<dbReference type="Proteomes" id="UP000178197">
    <property type="component" value="Unassembled WGS sequence"/>
</dbReference>